<proteinExistence type="predicted"/>
<dbReference type="Proteomes" id="UP000830542">
    <property type="component" value="Plasmid unnamed4"/>
</dbReference>
<evidence type="ECO:0000313" key="4">
    <source>
        <dbReference type="Proteomes" id="UP001500962"/>
    </source>
</evidence>
<geneLocation type="plasmid" evidence="2 3">
    <name>unnamed4</name>
</geneLocation>
<dbReference type="GeneID" id="71763886"/>
<keyword evidence="2" id="KW-0614">Plasmid</keyword>
<reference evidence="1" key="3">
    <citation type="submission" date="2023-12" db="EMBL/GenBank/DDBJ databases">
        <authorList>
            <person name="Sun Q."/>
            <person name="Inoue M."/>
        </authorList>
    </citation>
    <scope>NUCLEOTIDE SEQUENCE</scope>
    <source>
        <strain evidence="1">JCM 12289</strain>
    </source>
</reference>
<evidence type="ECO:0000313" key="2">
    <source>
        <dbReference type="EMBL" id="UOO97464.1"/>
    </source>
</evidence>
<dbReference type="KEGG" id="hdo:MUK72_18520"/>
<keyword evidence="3" id="KW-1185">Reference proteome</keyword>
<reference evidence="1" key="1">
    <citation type="journal article" date="2014" name="Int. J. Syst. Evol. Microbiol.">
        <title>Complete genome sequence of Corynebacterium casei LMG S-19264T (=DSM 44701T), isolated from a smear-ripened cheese.</title>
        <authorList>
            <consortium name="US DOE Joint Genome Institute (JGI-PGF)"/>
            <person name="Walter F."/>
            <person name="Albersmeier A."/>
            <person name="Kalinowski J."/>
            <person name="Ruckert C."/>
        </authorList>
    </citation>
    <scope>NUCLEOTIDE SEQUENCE</scope>
    <source>
        <strain evidence="1">JCM 12289</strain>
    </source>
</reference>
<dbReference type="AlphaFoldDB" id="A0AAV3SJT2"/>
<dbReference type="EMBL" id="CP095009">
    <property type="protein sequence ID" value="UOO97464.1"/>
    <property type="molecule type" value="Genomic_DNA"/>
</dbReference>
<reference evidence="2" key="2">
    <citation type="submission" date="2022-04" db="EMBL/GenBank/DDBJ databases">
        <title>Sequencing and genomic assembly of Halococcus dombrowskii.</title>
        <authorList>
            <person name="Lim S.W."/>
            <person name="MacLea K.S."/>
        </authorList>
    </citation>
    <scope>NUCLEOTIDE SEQUENCE</scope>
    <source>
        <strain evidence="2">H4</strain>
        <plasmid evidence="2">unnamed4</plasmid>
    </source>
</reference>
<organism evidence="1 4">
    <name type="scientific">Halococcus dombrowskii</name>
    <dbReference type="NCBI Taxonomy" id="179637"/>
    <lineage>
        <taxon>Archaea</taxon>
        <taxon>Methanobacteriati</taxon>
        <taxon>Methanobacteriota</taxon>
        <taxon>Stenosarchaea group</taxon>
        <taxon>Halobacteria</taxon>
        <taxon>Halobacteriales</taxon>
        <taxon>Halococcaceae</taxon>
        <taxon>Halococcus</taxon>
    </lineage>
</organism>
<dbReference type="EMBL" id="BAAADN010000038">
    <property type="protein sequence ID" value="GAA0466746.1"/>
    <property type="molecule type" value="Genomic_DNA"/>
</dbReference>
<name>A0AAV3SJT2_HALDO</name>
<gene>
    <name evidence="1" type="ORF">GCM10008985_24610</name>
    <name evidence="2" type="ORF">MUK72_18520</name>
</gene>
<dbReference type="RefSeq" id="WP_244707116.1">
    <property type="nucleotide sequence ID" value="NZ_BAAADN010000038.1"/>
</dbReference>
<evidence type="ECO:0000313" key="3">
    <source>
        <dbReference type="Proteomes" id="UP000830542"/>
    </source>
</evidence>
<sequence>MGLPGTTDPSVYRGLRGVLDRQPEITAVQYEPDSIIKAWLRATIDPDRVRPPTGPEAPELRVEWRFHGDAVYYQIHYYDPNTGFNCGWHRDDDHPDLGPVHFQYENPTTGEHNHERVQFSKTVPTEILWEAGDRLFEEKLPTLVGED</sequence>
<accession>A0AAV3SJT2</accession>
<evidence type="ECO:0000313" key="1">
    <source>
        <dbReference type="EMBL" id="GAA0466746.1"/>
    </source>
</evidence>
<dbReference type="Proteomes" id="UP001500962">
    <property type="component" value="Unassembled WGS sequence"/>
</dbReference>
<protein>
    <submittedName>
        <fullName evidence="1">Uncharacterized protein</fullName>
    </submittedName>
</protein>